<accession>I9XAS0</accession>
<dbReference type="EMBL" id="JH719381">
    <property type="protein sequence ID" value="EJB06086.1"/>
    <property type="molecule type" value="Genomic_DNA"/>
</dbReference>
<dbReference type="AlphaFoldDB" id="I9XAS0"/>
<protein>
    <submittedName>
        <fullName evidence="1">Uncharacterized protein</fullName>
    </submittedName>
</protein>
<evidence type="ECO:0000313" key="1">
    <source>
        <dbReference type="EMBL" id="EJB06086.1"/>
    </source>
</evidence>
<proteinExistence type="predicted"/>
<gene>
    <name evidence="1" type="ORF">Rleg9DRAFT_5005</name>
</gene>
<dbReference type="Proteomes" id="UP000005092">
    <property type="component" value="Unassembled WGS sequence"/>
</dbReference>
<evidence type="ECO:0000313" key="2">
    <source>
        <dbReference type="Proteomes" id="UP000005092"/>
    </source>
</evidence>
<organism evidence="1 2">
    <name type="scientific">Rhizobium leguminosarum bv. trifolii WSM597</name>
    <dbReference type="NCBI Taxonomy" id="754764"/>
    <lineage>
        <taxon>Bacteria</taxon>
        <taxon>Pseudomonadati</taxon>
        <taxon>Pseudomonadota</taxon>
        <taxon>Alphaproteobacteria</taxon>
        <taxon>Hyphomicrobiales</taxon>
        <taxon>Rhizobiaceae</taxon>
        <taxon>Rhizobium/Agrobacterium group</taxon>
        <taxon>Rhizobium</taxon>
    </lineage>
</organism>
<sequence length="123" mass="13866">MYRQCNFAVQRAKGDVITPLMKAGKMAFLIEILLPVSPGDAHGRFDAVRSELAEKFGGVTIYANVPAEGIWTEGGSVEIDHIIVVEVMASNLDRRWWASYRQTLEIRFEQNEIVIRSTAIDRL</sequence>
<dbReference type="HOGENOM" id="CLU_153885_0_0_5"/>
<reference evidence="1 2" key="1">
    <citation type="submission" date="2012-02" db="EMBL/GenBank/DDBJ databases">
        <title>Improved High-Quality Draft Sequence of Rhizobium leguminosarum bv. trifolii WSM597.</title>
        <authorList>
            <consortium name="US DOE Joint Genome Institute"/>
            <person name="Lucas S."/>
            <person name="Han J."/>
            <person name="Lapidus A."/>
            <person name="Cheng J.-F."/>
            <person name="Goodwin L."/>
            <person name="Pitluck S."/>
            <person name="Peters L."/>
            <person name="Ovchinnikova G."/>
            <person name="Held B."/>
            <person name="Detter J.C."/>
            <person name="Han C."/>
            <person name="Tapia R."/>
            <person name="Land M."/>
            <person name="Hauser L."/>
            <person name="Kyrpides N."/>
            <person name="Ivanova N."/>
            <person name="Pagani I."/>
            <person name="Brau L."/>
            <person name="Yates R."/>
            <person name="O'Hara G."/>
            <person name="Rui T."/>
            <person name="Howieson J."/>
            <person name="Reeve W."/>
            <person name="Woyke T."/>
        </authorList>
    </citation>
    <scope>NUCLEOTIDE SEQUENCE [LARGE SCALE GENOMIC DNA]</scope>
    <source>
        <strain evidence="1 2">WSM597</strain>
    </source>
</reference>
<name>I9XAS0_RHILT</name>